<evidence type="ECO:0000259" key="3">
    <source>
        <dbReference type="Pfam" id="PF13392"/>
    </source>
</evidence>
<feature type="region of interest" description="Disordered" evidence="1">
    <location>
        <begin position="1"/>
        <end position="40"/>
    </location>
</feature>
<evidence type="ECO:0008006" key="6">
    <source>
        <dbReference type="Google" id="ProtNLM"/>
    </source>
</evidence>
<dbReference type="SUPFAM" id="SSF54060">
    <property type="entry name" value="His-Me finger endonucleases"/>
    <property type="match status" value="4"/>
</dbReference>
<evidence type="ECO:0000313" key="5">
    <source>
        <dbReference type="Proteomes" id="UP000077051"/>
    </source>
</evidence>
<dbReference type="VEuPathDB" id="FungiDB:MUCCIDRAFT_158815"/>
<proteinExistence type="predicted"/>
<evidence type="ECO:0000256" key="1">
    <source>
        <dbReference type="SAM" id="MobiDB-lite"/>
    </source>
</evidence>
<dbReference type="OrthoDB" id="430296at2759"/>
<dbReference type="STRING" id="747725.A0A162U0X8"/>
<dbReference type="EMBL" id="AMYB01000001">
    <property type="protein sequence ID" value="OAD08622.1"/>
    <property type="molecule type" value="Genomic_DNA"/>
</dbReference>
<sequence>MDLRGRPIRRRYPGNFGDPDIAPPIARRRQDRQRADGIPVGPNNVLAEFVNFSPEDLEGEEWRQLPAPLEAYQVSNLGRIKRRRTILTQHMRHISTDRRLYVDLRQPGHRQRGMDDLVLLAFNNDEEQRAQLPYIIHINGDETNNHLINLRRATYEQYTAADDATRTEQDLPLRRIIRSRRMDFHYKPLLLPSHPDYVQRRYIYQDGQVSNLRDDGRFLRQRVDLAGTRFVEIRHHGTLRFFPVGELMVDSWRGFDPDRRDVIHNDHNLSNLALDNLQPANRQEYIAHITNRIRVSPQEVFLPVAHIGNIDYSHYIVSNQGRVYALKTRSIISSYDGKHGFECVQLYSQHQSRHYAVHQLVWCAFNGRPLQRGFTIIHADGDRQNNWDTNLREVTQEDGLMAAIMDRRDWFEDYRDPNVEDDYDQEDPQEIRGEEWLPIRNLMGDLRYPVPTRRYEVSSYGRVRNTTTERTVRVFISASGYQYVFLNGRAFMIPRLVASCFVDNDDPQQNYLVYHKDGDRSNNHFENLVWSAPEDFEIFATATRYLAYRQDRYERVFYSLKEATSFNFDGQTFSVYDIRNALLNGTNLNGWAIFRMIEGAVEAAYEDRLQYQVPTFAPIVVDNAEALDEVPDPLMDQDPLRDMDGINSVTGTGIRLT</sequence>
<dbReference type="Gene3D" id="3.90.75.20">
    <property type="match status" value="4"/>
</dbReference>
<dbReference type="InterPro" id="IPR044925">
    <property type="entry name" value="His-Me_finger_sf"/>
</dbReference>
<dbReference type="GO" id="GO:0016788">
    <property type="term" value="F:hydrolase activity, acting on ester bonds"/>
    <property type="evidence" value="ECO:0007669"/>
    <property type="project" value="InterPro"/>
</dbReference>
<comment type="caution">
    <text evidence="4">The sequence shown here is derived from an EMBL/GenBank/DDBJ whole genome shotgun (WGS) entry which is preliminary data.</text>
</comment>
<organism evidence="4 5">
    <name type="scientific">Mucor lusitanicus CBS 277.49</name>
    <dbReference type="NCBI Taxonomy" id="747725"/>
    <lineage>
        <taxon>Eukaryota</taxon>
        <taxon>Fungi</taxon>
        <taxon>Fungi incertae sedis</taxon>
        <taxon>Mucoromycota</taxon>
        <taxon>Mucoromycotina</taxon>
        <taxon>Mucoromycetes</taxon>
        <taxon>Mucorales</taxon>
        <taxon>Mucorineae</taxon>
        <taxon>Mucoraceae</taxon>
        <taxon>Mucor</taxon>
    </lineage>
</organism>
<evidence type="ECO:0000259" key="2">
    <source>
        <dbReference type="Pfam" id="PF07463"/>
    </source>
</evidence>
<dbReference type="AlphaFoldDB" id="A0A162U0X8"/>
<dbReference type="Pfam" id="PF07463">
    <property type="entry name" value="NUMOD4"/>
    <property type="match status" value="1"/>
</dbReference>
<feature type="compositionally biased region" description="Basic residues" evidence="1">
    <location>
        <begin position="1"/>
        <end position="12"/>
    </location>
</feature>
<accession>A0A162U0X8</accession>
<dbReference type="Proteomes" id="UP000077051">
    <property type="component" value="Unassembled WGS sequence"/>
</dbReference>
<protein>
    <recommendedName>
        <fullName evidence="6">HNH nuclease domain-containing protein</fullName>
    </recommendedName>
</protein>
<name>A0A162U0X8_MUCCL</name>
<reference evidence="4 5" key="1">
    <citation type="submission" date="2015-06" db="EMBL/GenBank/DDBJ databases">
        <title>Expansion of signal transduction pathways in fungi by whole-genome duplication.</title>
        <authorList>
            <consortium name="DOE Joint Genome Institute"/>
            <person name="Corrochano L.M."/>
            <person name="Kuo A."/>
            <person name="Marcet-Houben M."/>
            <person name="Polaino S."/>
            <person name="Salamov A."/>
            <person name="Villalobos J.M."/>
            <person name="Alvarez M.I."/>
            <person name="Avalos J."/>
            <person name="Benito E.P."/>
            <person name="Benoit I."/>
            <person name="Burger G."/>
            <person name="Camino L.P."/>
            <person name="Canovas D."/>
            <person name="Cerda-Olmedo E."/>
            <person name="Cheng J.-F."/>
            <person name="Dominguez A."/>
            <person name="Elias M."/>
            <person name="Eslava A.P."/>
            <person name="Glaser F."/>
            <person name="Grimwood J."/>
            <person name="Gutierrez G."/>
            <person name="Heitman J."/>
            <person name="Henrissat B."/>
            <person name="Iturriaga E.A."/>
            <person name="Lang B.F."/>
            <person name="Lavin J.L."/>
            <person name="Lee S."/>
            <person name="Li W."/>
            <person name="Lindquist E."/>
            <person name="Lopez-Garcia S."/>
            <person name="Luque E.M."/>
            <person name="Marcos A.T."/>
            <person name="Martin J."/>
            <person name="Mccluskey K."/>
            <person name="Medina H.R."/>
            <person name="Miralles-Duran A."/>
            <person name="Miyazaki A."/>
            <person name="Munoz-Torres E."/>
            <person name="Oguiza J.A."/>
            <person name="Ohm R."/>
            <person name="Olmedo M."/>
            <person name="Orejas M."/>
            <person name="Ortiz-Castellanos L."/>
            <person name="Pisabarro A.G."/>
            <person name="Rodriguez-Romero J."/>
            <person name="Ruiz-Herrera J."/>
            <person name="Ruiz-Vazquez R."/>
            <person name="Sanz C."/>
            <person name="Schackwitz W."/>
            <person name="Schmutz J."/>
            <person name="Shahriari M."/>
            <person name="Shelest E."/>
            <person name="Silva-Franco F."/>
            <person name="Soanes D."/>
            <person name="Syed K."/>
            <person name="Tagua V.G."/>
            <person name="Talbot N.J."/>
            <person name="Thon M."/>
            <person name="De Vries R.P."/>
            <person name="Wiebenga A."/>
            <person name="Yadav J.S."/>
            <person name="Braun E.L."/>
            <person name="Baker S."/>
            <person name="Garre V."/>
            <person name="Horwitz B."/>
            <person name="Torres-Martinez S."/>
            <person name="Idnurm A."/>
            <person name="Herrera-Estrella A."/>
            <person name="Gabaldon T."/>
            <person name="Grigoriev I.V."/>
        </authorList>
    </citation>
    <scope>NUCLEOTIDE SEQUENCE [LARGE SCALE GENOMIC DNA]</scope>
    <source>
        <strain evidence="4 5">CBS 277.49</strain>
    </source>
</reference>
<gene>
    <name evidence="4" type="ORF">MUCCIDRAFT_158815</name>
</gene>
<keyword evidence="5" id="KW-1185">Reference proteome</keyword>
<dbReference type="InterPro" id="IPR010902">
    <property type="entry name" value="NUMOD4"/>
</dbReference>
<feature type="domain" description="NUMOD4" evidence="2">
    <location>
        <begin position="434"/>
        <end position="486"/>
    </location>
</feature>
<feature type="domain" description="HNH nuclease" evidence="3">
    <location>
        <begin position="355"/>
        <end position="397"/>
    </location>
</feature>
<evidence type="ECO:0000313" key="4">
    <source>
        <dbReference type="EMBL" id="OAD08622.1"/>
    </source>
</evidence>
<dbReference type="InterPro" id="IPR003615">
    <property type="entry name" value="HNH_nuc"/>
</dbReference>
<dbReference type="Pfam" id="PF13392">
    <property type="entry name" value="HNH_3"/>
    <property type="match status" value="1"/>
</dbReference>